<dbReference type="Pfam" id="PF00753">
    <property type="entry name" value="Lactamase_B"/>
    <property type="match status" value="1"/>
</dbReference>
<dbReference type="Gene3D" id="3.30.1050.10">
    <property type="entry name" value="SCP2 sterol-binding domain"/>
    <property type="match status" value="1"/>
</dbReference>
<evidence type="ECO:0000313" key="10">
    <source>
        <dbReference type="EMBL" id="RDH40803.1"/>
    </source>
</evidence>
<evidence type="ECO:0000256" key="3">
    <source>
        <dbReference type="ARBA" id="ARBA00022801"/>
    </source>
</evidence>
<evidence type="ECO:0000256" key="1">
    <source>
        <dbReference type="ARBA" id="ARBA00001947"/>
    </source>
</evidence>
<keyword evidence="11" id="KW-1185">Reference proteome</keyword>
<dbReference type="GO" id="GO:0018741">
    <property type="term" value="F:linear primary-alkylsulfatase activity"/>
    <property type="evidence" value="ECO:0007669"/>
    <property type="project" value="UniProtKB-EC"/>
</dbReference>
<evidence type="ECO:0000313" key="11">
    <source>
        <dbReference type="Proteomes" id="UP000226429"/>
    </source>
</evidence>
<organism evidence="10 11">
    <name type="scientific">Candidatus Aquirickettsiella gammari</name>
    <dbReference type="NCBI Taxonomy" id="2016198"/>
    <lineage>
        <taxon>Bacteria</taxon>
        <taxon>Pseudomonadati</taxon>
        <taxon>Pseudomonadota</taxon>
        <taxon>Gammaproteobacteria</taxon>
        <taxon>Legionellales</taxon>
        <taxon>Coxiellaceae</taxon>
        <taxon>Candidatus Aquirickettsiella</taxon>
    </lineage>
</organism>
<dbReference type="SMART" id="SM00849">
    <property type="entry name" value="Lactamase_B"/>
    <property type="match status" value="1"/>
</dbReference>
<dbReference type="CDD" id="cd07710">
    <property type="entry name" value="arylsulfatase_Sdsa1-like_MBL-fold"/>
    <property type="match status" value="1"/>
</dbReference>
<comment type="cofactor">
    <cofactor evidence="1">
        <name>Zn(2+)</name>
        <dbReference type="ChEBI" id="CHEBI:29105"/>
    </cofactor>
</comment>
<dbReference type="InterPro" id="IPR036527">
    <property type="entry name" value="SCP2_sterol-bd_dom_sf"/>
</dbReference>
<dbReference type="SUPFAM" id="SSF55718">
    <property type="entry name" value="SCP-like"/>
    <property type="match status" value="1"/>
</dbReference>
<dbReference type="Gene3D" id="3.60.15.30">
    <property type="entry name" value="Metallo-beta-lactamase domain"/>
    <property type="match status" value="1"/>
</dbReference>
<keyword evidence="2" id="KW-0479">Metal-binding</keyword>
<dbReference type="PANTHER" id="PTHR43223:SF1">
    <property type="entry name" value="ALKYL_ARYL-SULFATASE BDS1"/>
    <property type="match status" value="1"/>
</dbReference>
<dbReference type="GO" id="GO:0046872">
    <property type="term" value="F:metal ion binding"/>
    <property type="evidence" value="ECO:0007669"/>
    <property type="project" value="UniProtKB-KW"/>
</dbReference>
<dbReference type="Proteomes" id="UP000226429">
    <property type="component" value="Unassembled WGS sequence"/>
</dbReference>
<evidence type="ECO:0000256" key="4">
    <source>
        <dbReference type="ARBA" id="ARBA00022833"/>
    </source>
</evidence>
<accession>A0A370CJ36</accession>
<dbReference type="InterPro" id="IPR001279">
    <property type="entry name" value="Metallo-B-lactamas"/>
</dbReference>
<dbReference type="GO" id="GO:0018909">
    <property type="term" value="P:dodecyl sulfate metabolic process"/>
    <property type="evidence" value="ECO:0007669"/>
    <property type="project" value="InterPro"/>
</dbReference>
<proteinExistence type="inferred from homology"/>
<dbReference type="InterPro" id="IPR052195">
    <property type="entry name" value="Bact_Alkyl/Aryl-Sulfatase"/>
</dbReference>
<evidence type="ECO:0000259" key="9">
    <source>
        <dbReference type="SMART" id="SM00849"/>
    </source>
</evidence>
<dbReference type="AlphaFoldDB" id="A0A370CJ36"/>
<reference evidence="10 11" key="2">
    <citation type="journal article" date="2018" name="J. Invertebr. Pathol.">
        <title>'Candidatus Aquirickettsiella gammari' (Gammaproteobacteria: Legionellales: Coxiellaceae): A bacterial pathogen of the freshwater crustacean Gammarus fossarum (Malacostraca: Amphipoda).</title>
        <authorList>
            <person name="Bojko J."/>
            <person name="Dunn A.M."/>
            <person name="Stebbing P.D."/>
            <person name="van Aerle R."/>
            <person name="Bacela-Spychalska K."/>
            <person name="Bean T.P."/>
            <person name="Urrutia A."/>
            <person name="Stentiford G.D."/>
        </authorList>
    </citation>
    <scope>NUCLEOTIDE SEQUENCE [LARGE SCALE GENOMIC DNA]</scope>
    <source>
        <strain evidence="10">RA15029</strain>
    </source>
</reference>
<dbReference type="EMBL" id="NMOS02000004">
    <property type="protein sequence ID" value="RDH40803.1"/>
    <property type="molecule type" value="Genomic_DNA"/>
</dbReference>
<evidence type="ECO:0000256" key="6">
    <source>
        <dbReference type="ARBA" id="ARBA00066568"/>
    </source>
</evidence>
<evidence type="ECO:0000256" key="8">
    <source>
        <dbReference type="ARBA" id="ARBA00075789"/>
    </source>
</evidence>
<dbReference type="InterPro" id="IPR036866">
    <property type="entry name" value="RibonucZ/Hydroxyglut_hydro"/>
</dbReference>
<dbReference type="FunFam" id="3.60.15.30:FF:000001">
    <property type="entry name" value="Alkyl/aryl-sulfatase BDS1"/>
    <property type="match status" value="1"/>
</dbReference>
<name>A0A370CJ36_9COXI</name>
<evidence type="ECO:0000256" key="5">
    <source>
        <dbReference type="ARBA" id="ARBA00033751"/>
    </source>
</evidence>
<dbReference type="FunFam" id="1.25.40.880:FF:000001">
    <property type="entry name" value="SDS hydrolase SdsA1"/>
    <property type="match status" value="1"/>
</dbReference>
<gene>
    <name evidence="10" type="ORF">CFE62_002120</name>
</gene>
<reference evidence="10 11" key="1">
    <citation type="journal article" date="2017" name="Int. J. Syst. Evol. Microbiol.">
        <title>Aquarickettsiella crustaci n. gen. n. sp. (Gammaproteobacteria: Legionellales: Coxiellaceae); a bacterial pathogen of the freshwater crustacean: Gammarus fossarum (Malacostraca: Amphipoda).</title>
        <authorList>
            <person name="Bojko J."/>
            <person name="Dunn A.M."/>
            <person name="Stebbing P.D."/>
            <person name="Van Aerle R."/>
            <person name="Bacela-Spychalska K."/>
            <person name="Bean T.P."/>
            <person name="Stentiford G.D."/>
        </authorList>
    </citation>
    <scope>NUCLEOTIDE SEQUENCE [LARGE SCALE GENOMIC DNA]</scope>
    <source>
        <strain evidence="10">RA15029</strain>
    </source>
</reference>
<dbReference type="InterPro" id="IPR044097">
    <property type="entry name" value="Bds1/SdsA1_MBL-fold"/>
</dbReference>
<comment type="caution">
    <text evidence="10">The sequence shown here is derived from an EMBL/GenBank/DDBJ whole genome shotgun (WGS) entry which is preliminary data.</text>
</comment>
<keyword evidence="4" id="KW-0862">Zinc</keyword>
<dbReference type="SUPFAM" id="SSF56281">
    <property type="entry name" value="Metallo-hydrolase/oxidoreductase"/>
    <property type="match status" value="1"/>
</dbReference>
<dbReference type="PANTHER" id="PTHR43223">
    <property type="entry name" value="ALKYL/ARYL-SULFATASE"/>
    <property type="match status" value="1"/>
</dbReference>
<dbReference type="InterPro" id="IPR029229">
    <property type="entry name" value="Alkyl_sulf_C"/>
</dbReference>
<dbReference type="Pfam" id="PF14864">
    <property type="entry name" value="Alkyl_sulf_C"/>
    <property type="match status" value="1"/>
</dbReference>
<protein>
    <recommendedName>
        <fullName evidence="7">Linear primary-alkylsulfatase</fullName>
        <ecNumber evidence="6">3.1.6.21</ecNumber>
    </recommendedName>
    <alternativeName>
        <fullName evidence="8">Type III linear primary-alkylsulfatase</fullName>
    </alternativeName>
</protein>
<comment type="similarity">
    <text evidence="5">Belongs to the metallo-beta-lactamase superfamily. Type III sulfatase family.</text>
</comment>
<evidence type="ECO:0000256" key="2">
    <source>
        <dbReference type="ARBA" id="ARBA00022723"/>
    </source>
</evidence>
<keyword evidence="3" id="KW-0378">Hydrolase</keyword>
<dbReference type="InterPro" id="IPR038536">
    <property type="entry name" value="Alkyl/aryl-sulf_dimr_sf"/>
</dbReference>
<dbReference type="InterPro" id="IPR029228">
    <property type="entry name" value="Alkyl_sulf_dimr"/>
</dbReference>
<dbReference type="GO" id="GO:0046983">
    <property type="term" value="F:protein dimerization activity"/>
    <property type="evidence" value="ECO:0007669"/>
    <property type="project" value="InterPro"/>
</dbReference>
<sequence>MYHPYHLDLIKNPLAPKAASAKTQEIHKALLAQLPFDNRDDYSLAKKGFIAHFPGLSIKNKDGQIVWSLRPYDFLSSNDAPFTINPSLWRQAQLNMNNGLYKVTDSIYQVRGFDLSNMDIIEGKTGIIIIDPLLSRETAKTALELYYQHRPKKPVIAVIYTHSHADHFGGVLGVTSEKEVTSGKVRIFAPEGFLENAVSENIYVGNAMNRRAMYMYGAALPPGEKGQVDAGLGKTLSSGAITLISPTDIIKKTGEQKRIDGIEIIFQMAPNTEAPAEMILYFPQFKALCMAEDANHTLHNLYTLRGAKIRDAVAWWKALNRSLELFGDKTQVIFFQHTWPVWGQANLISMLRKQRDLYKFIHDQTLNLINKGYTATELEDHLKLPENLAHEWFNRGYYGSVSQNAKAIYQYYLGWYDSNPAHLDPLSTIEASRKYVAYMGGPSAILAKAQQDYQNGDYRWVAEVMNHVVFIDPDNQKARQLEADALEQLGYQTENATWRNEYLMGAFELRHGKPSAGIKGPVTPEVLKEIPISMLLDYMGVRINARKADNKTISINLNFTDNKEHYGLMLENSVLIYTPEKRIPFADTTIRLSRDTLNQILLKQKTIDQAIRDGSMQITGDKNKLTELLNMMDEFPPMFDIITANPANDSTKN</sequence>
<feature type="domain" description="Metallo-beta-lactamase" evidence="9">
    <location>
        <begin position="115"/>
        <end position="337"/>
    </location>
</feature>
<evidence type="ECO:0000256" key="7">
    <source>
        <dbReference type="ARBA" id="ARBA00068034"/>
    </source>
</evidence>
<dbReference type="Gene3D" id="1.25.40.880">
    <property type="entry name" value="Alkyl sulfatase, dimerisation domain"/>
    <property type="match status" value="1"/>
</dbReference>
<dbReference type="Pfam" id="PF14863">
    <property type="entry name" value="Alkyl_sulf_dimr"/>
    <property type="match status" value="1"/>
</dbReference>
<dbReference type="EC" id="3.1.6.21" evidence="6"/>